<dbReference type="GeneID" id="108738020"/>
<accession>A0A1W4WS55</accession>
<keyword evidence="1" id="KW-0472">Membrane</keyword>
<sequence>MKNEKRNVGWIVMVVTFFLIGLLGIGTIANSVMPSANAAVLRYHGLQQPRKNVEKIETTASQTDLRRNKREPQYYGQNNPYGYQQTSNFGGGALSSAGRVALTHAGSQIVSAAGNEVIDRNGLLDTRTSDNNYGGFLAGGAAGGVAIGAAVGSVVPGLGTALGAAGGAILGSGVAYLGAKIMN</sequence>
<name>A0A1W4WS55_AGRPL</name>
<proteinExistence type="predicted"/>
<evidence type="ECO:0000313" key="2">
    <source>
        <dbReference type="Proteomes" id="UP000192223"/>
    </source>
</evidence>
<keyword evidence="1" id="KW-1133">Transmembrane helix</keyword>
<keyword evidence="2" id="KW-1185">Reference proteome</keyword>
<reference evidence="3" key="1">
    <citation type="submission" date="2025-08" db="UniProtKB">
        <authorList>
            <consortium name="RefSeq"/>
        </authorList>
    </citation>
    <scope>IDENTIFICATION</scope>
    <source>
        <tissue evidence="3">Entire body</tissue>
    </source>
</reference>
<keyword evidence="1" id="KW-0812">Transmembrane</keyword>
<dbReference type="Proteomes" id="UP000192223">
    <property type="component" value="Unplaced"/>
</dbReference>
<feature type="transmembrane region" description="Helical" evidence="1">
    <location>
        <begin position="7"/>
        <end position="29"/>
    </location>
</feature>
<evidence type="ECO:0000256" key="1">
    <source>
        <dbReference type="SAM" id="Phobius"/>
    </source>
</evidence>
<dbReference type="KEGG" id="apln:108738020"/>
<evidence type="ECO:0000313" key="3">
    <source>
        <dbReference type="RefSeq" id="XP_018326731.1"/>
    </source>
</evidence>
<dbReference type="AlphaFoldDB" id="A0A1W4WS55"/>
<organism evidence="2 3">
    <name type="scientific">Agrilus planipennis</name>
    <name type="common">Emerald ash borer</name>
    <name type="synonym">Agrilus marcopoli</name>
    <dbReference type="NCBI Taxonomy" id="224129"/>
    <lineage>
        <taxon>Eukaryota</taxon>
        <taxon>Metazoa</taxon>
        <taxon>Ecdysozoa</taxon>
        <taxon>Arthropoda</taxon>
        <taxon>Hexapoda</taxon>
        <taxon>Insecta</taxon>
        <taxon>Pterygota</taxon>
        <taxon>Neoptera</taxon>
        <taxon>Endopterygota</taxon>
        <taxon>Coleoptera</taxon>
        <taxon>Polyphaga</taxon>
        <taxon>Elateriformia</taxon>
        <taxon>Buprestoidea</taxon>
        <taxon>Buprestidae</taxon>
        <taxon>Agrilinae</taxon>
        <taxon>Agrilus</taxon>
    </lineage>
</organism>
<dbReference type="InParanoid" id="A0A1W4WS55"/>
<protein>
    <submittedName>
        <fullName evidence="3">Uncharacterized protein LOC108738020</fullName>
    </submittedName>
</protein>
<dbReference type="RefSeq" id="XP_018326731.1">
    <property type="nucleotide sequence ID" value="XM_018471229.2"/>
</dbReference>
<gene>
    <name evidence="3" type="primary">LOC108738020</name>
</gene>